<dbReference type="AlphaFoldDB" id="A0A8J5VD16"/>
<dbReference type="Pfam" id="PF24994">
    <property type="entry name" value="GIL1_IRKI_C"/>
    <property type="match status" value="1"/>
</dbReference>
<reference evidence="5" key="1">
    <citation type="journal article" date="2021" name="bioRxiv">
        <title>Whole Genome Assembly and Annotation of Northern Wild Rice, Zizania palustris L., Supports a Whole Genome Duplication in the Zizania Genus.</title>
        <authorList>
            <person name="Haas M."/>
            <person name="Kono T."/>
            <person name="Macchietto M."/>
            <person name="Millas R."/>
            <person name="McGilp L."/>
            <person name="Shao M."/>
            <person name="Duquette J."/>
            <person name="Hirsch C.N."/>
            <person name="Kimball J."/>
        </authorList>
    </citation>
    <scope>NUCLEOTIDE SEQUENCE</scope>
    <source>
        <tissue evidence="5">Fresh leaf tissue</tissue>
    </source>
</reference>
<evidence type="ECO:0008006" key="7">
    <source>
        <dbReference type="Google" id="ProtNLM"/>
    </source>
</evidence>
<feature type="domain" description="GIL1/IRKI C-terminal" evidence="4">
    <location>
        <begin position="388"/>
        <end position="437"/>
    </location>
</feature>
<protein>
    <recommendedName>
        <fullName evidence="7">DUF641 domain-containing protein</fullName>
    </recommendedName>
</protein>
<comment type="caution">
    <text evidence="5">The sequence shown here is derived from an EMBL/GenBank/DDBJ whole genome shotgun (WGS) entry which is preliminary data.</text>
</comment>
<feature type="domain" description="DUF641" evidence="3">
    <location>
        <begin position="88"/>
        <end position="203"/>
    </location>
</feature>
<evidence type="ECO:0000313" key="5">
    <source>
        <dbReference type="EMBL" id="KAG8054931.1"/>
    </source>
</evidence>
<keyword evidence="1" id="KW-0175">Coiled coil</keyword>
<dbReference type="InterPro" id="IPR040225">
    <property type="entry name" value="GIL1-like"/>
</dbReference>
<evidence type="ECO:0000256" key="1">
    <source>
        <dbReference type="SAM" id="Coils"/>
    </source>
</evidence>
<dbReference type="GO" id="GO:0009959">
    <property type="term" value="P:negative gravitropism"/>
    <property type="evidence" value="ECO:0007669"/>
    <property type="project" value="InterPro"/>
</dbReference>
<keyword evidence="6" id="KW-1185">Reference proteome</keyword>
<dbReference type="EMBL" id="JAAALK010000288">
    <property type="protein sequence ID" value="KAG8054931.1"/>
    <property type="molecule type" value="Genomic_DNA"/>
</dbReference>
<name>A0A8J5VD16_ZIZPA</name>
<proteinExistence type="predicted"/>
<dbReference type="InterPro" id="IPR056813">
    <property type="entry name" value="GIL1_IRKI_C"/>
</dbReference>
<dbReference type="PANTHER" id="PTHR31161">
    <property type="entry name" value="PROTEIN GRAVITROPIC IN THE LIGHT 1"/>
    <property type="match status" value="1"/>
</dbReference>
<organism evidence="5 6">
    <name type="scientific">Zizania palustris</name>
    <name type="common">Northern wild rice</name>
    <dbReference type="NCBI Taxonomy" id="103762"/>
    <lineage>
        <taxon>Eukaryota</taxon>
        <taxon>Viridiplantae</taxon>
        <taxon>Streptophyta</taxon>
        <taxon>Embryophyta</taxon>
        <taxon>Tracheophyta</taxon>
        <taxon>Spermatophyta</taxon>
        <taxon>Magnoliopsida</taxon>
        <taxon>Liliopsida</taxon>
        <taxon>Poales</taxon>
        <taxon>Poaceae</taxon>
        <taxon>BOP clade</taxon>
        <taxon>Oryzoideae</taxon>
        <taxon>Oryzeae</taxon>
        <taxon>Zizaniinae</taxon>
        <taxon>Zizania</taxon>
    </lineage>
</organism>
<feature type="coiled-coil region" evidence="1">
    <location>
        <begin position="183"/>
        <end position="210"/>
    </location>
</feature>
<evidence type="ECO:0000259" key="4">
    <source>
        <dbReference type="Pfam" id="PF24994"/>
    </source>
</evidence>
<dbReference type="InterPro" id="IPR006943">
    <property type="entry name" value="DUF641_pln"/>
</dbReference>
<dbReference type="Proteomes" id="UP000729402">
    <property type="component" value="Unassembled WGS sequence"/>
</dbReference>
<accession>A0A8J5VD16</accession>
<dbReference type="Pfam" id="PF04859">
    <property type="entry name" value="DUF641"/>
    <property type="match status" value="1"/>
</dbReference>
<sequence length="446" mass="50149">MGFPLPAVRNLAMEPATGKVKRTTSTLLHRISDICKARSVGVAPTVREKLKTDSSATGESSEDGAHLKVHPHQVSDHESLSGCPFLRYEEAVIEKILDGISGLKLNYVNLQQALVPYDSEEVTMADEHFTSELQDIAGLKDLYANMNKWRNPIYRLGISSRIQEHQKLAVELQAGMCKKDSEIVLLRADLDELERKNKELKEKIGQNVMHKEGSFAIGSGVSTDMVMELHELSSKSIHDFAKLIIRLAKASGWNLDISTFPIDNSVVYEKRSHKKYAVEGYVACFMFMGEKLDYLSLDIFDHVMSFSDPFDALMEAPNTNFGRFCRAKYLAAVPCSMEDSFFGNLNHRAFVVNGGHPRTPFYQAFVRMSRHVWALLTVAHALNPRAEMFYVKSGTAFKRKHMENIPAKMTTEEKISVGFAVMPGFKIGCTVIRCRVYLSMVNTTDF</sequence>
<dbReference type="OrthoDB" id="1915848at2759"/>
<gene>
    <name evidence="5" type="ORF">GUJ93_ZPchr0001g29605</name>
</gene>
<feature type="region of interest" description="Disordered" evidence="2">
    <location>
        <begin position="47"/>
        <end position="75"/>
    </location>
</feature>
<evidence type="ECO:0000256" key="2">
    <source>
        <dbReference type="SAM" id="MobiDB-lite"/>
    </source>
</evidence>
<evidence type="ECO:0000259" key="3">
    <source>
        <dbReference type="Pfam" id="PF04859"/>
    </source>
</evidence>
<reference evidence="5" key="2">
    <citation type="submission" date="2021-02" db="EMBL/GenBank/DDBJ databases">
        <authorList>
            <person name="Kimball J.A."/>
            <person name="Haas M.W."/>
            <person name="Macchietto M."/>
            <person name="Kono T."/>
            <person name="Duquette J."/>
            <person name="Shao M."/>
        </authorList>
    </citation>
    <scope>NUCLEOTIDE SEQUENCE</scope>
    <source>
        <tissue evidence="5">Fresh leaf tissue</tissue>
    </source>
</reference>
<dbReference type="GO" id="GO:0009639">
    <property type="term" value="P:response to red or far red light"/>
    <property type="evidence" value="ECO:0007669"/>
    <property type="project" value="InterPro"/>
</dbReference>
<evidence type="ECO:0000313" key="6">
    <source>
        <dbReference type="Proteomes" id="UP000729402"/>
    </source>
</evidence>